<accession>A0AAV5JN91</accession>
<keyword evidence="2" id="KW-1185">Reference proteome</keyword>
<evidence type="ECO:0000313" key="1">
    <source>
        <dbReference type="EMBL" id="GKV14226.1"/>
    </source>
</evidence>
<evidence type="ECO:0000313" key="2">
    <source>
        <dbReference type="Proteomes" id="UP001054252"/>
    </source>
</evidence>
<dbReference type="EMBL" id="BPVZ01000040">
    <property type="protein sequence ID" value="GKV14226.1"/>
    <property type="molecule type" value="Genomic_DNA"/>
</dbReference>
<comment type="caution">
    <text evidence="1">The sequence shown here is derived from an EMBL/GenBank/DDBJ whole genome shotgun (WGS) entry which is preliminary data.</text>
</comment>
<gene>
    <name evidence="1" type="ORF">SLEP1_g25128</name>
</gene>
<protein>
    <submittedName>
        <fullName evidence="1">Uncharacterized protein</fullName>
    </submittedName>
</protein>
<sequence length="51" mass="5745">MKAKQVRPFPFTVQSKFSLSCLWCGLTTPPIDRGWIRAGNNLWEFLSSGGD</sequence>
<dbReference type="AlphaFoldDB" id="A0AAV5JN91"/>
<proteinExistence type="predicted"/>
<reference evidence="1 2" key="1">
    <citation type="journal article" date="2021" name="Commun. Biol.">
        <title>The genome of Shorea leprosula (Dipterocarpaceae) highlights the ecological relevance of drought in aseasonal tropical rainforests.</title>
        <authorList>
            <person name="Ng K.K.S."/>
            <person name="Kobayashi M.J."/>
            <person name="Fawcett J.A."/>
            <person name="Hatakeyama M."/>
            <person name="Paape T."/>
            <person name="Ng C.H."/>
            <person name="Ang C.C."/>
            <person name="Tnah L.H."/>
            <person name="Lee C.T."/>
            <person name="Nishiyama T."/>
            <person name="Sese J."/>
            <person name="O'Brien M.J."/>
            <person name="Copetti D."/>
            <person name="Mohd Noor M.I."/>
            <person name="Ong R.C."/>
            <person name="Putra M."/>
            <person name="Sireger I.Z."/>
            <person name="Indrioko S."/>
            <person name="Kosugi Y."/>
            <person name="Izuno A."/>
            <person name="Isagi Y."/>
            <person name="Lee S.L."/>
            <person name="Shimizu K.K."/>
        </authorList>
    </citation>
    <scope>NUCLEOTIDE SEQUENCE [LARGE SCALE GENOMIC DNA]</scope>
    <source>
        <strain evidence="1">214</strain>
    </source>
</reference>
<dbReference type="Proteomes" id="UP001054252">
    <property type="component" value="Unassembled WGS sequence"/>
</dbReference>
<organism evidence="1 2">
    <name type="scientific">Rubroshorea leprosula</name>
    <dbReference type="NCBI Taxonomy" id="152421"/>
    <lineage>
        <taxon>Eukaryota</taxon>
        <taxon>Viridiplantae</taxon>
        <taxon>Streptophyta</taxon>
        <taxon>Embryophyta</taxon>
        <taxon>Tracheophyta</taxon>
        <taxon>Spermatophyta</taxon>
        <taxon>Magnoliopsida</taxon>
        <taxon>eudicotyledons</taxon>
        <taxon>Gunneridae</taxon>
        <taxon>Pentapetalae</taxon>
        <taxon>rosids</taxon>
        <taxon>malvids</taxon>
        <taxon>Malvales</taxon>
        <taxon>Dipterocarpaceae</taxon>
        <taxon>Rubroshorea</taxon>
    </lineage>
</organism>
<name>A0AAV5JN91_9ROSI</name>